<feature type="compositionally biased region" description="Basic and acidic residues" evidence="1">
    <location>
        <begin position="275"/>
        <end position="288"/>
    </location>
</feature>
<evidence type="ECO:0000313" key="3">
    <source>
        <dbReference type="Proteomes" id="UP001341245"/>
    </source>
</evidence>
<evidence type="ECO:0000256" key="1">
    <source>
        <dbReference type="SAM" id="MobiDB-lite"/>
    </source>
</evidence>
<organism evidence="2 3">
    <name type="scientific">Aureobasidium pullulans</name>
    <name type="common">Black yeast</name>
    <name type="synonym">Pullularia pullulans</name>
    <dbReference type="NCBI Taxonomy" id="5580"/>
    <lineage>
        <taxon>Eukaryota</taxon>
        <taxon>Fungi</taxon>
        <taxon>Dikarya</taxon>
        <taxon>Ascomycota</taxon>
        <taxon>Pezizomycotina</taxon>
        <taxon>Dothideomycetes</taxon>
        <taxon>Dothideomycetidae</taxon>
        <taxon>Dothideales</taxon>
        <taxon>Saccotheciaceae</taxon>
        <taxon>Aureobasidium</taxon>
    </lineage>
</organism>
<protein>
    <submittedName>
        <fullName evidence="2">Uncharacterized protein</fullName>
    </submittedName>
</protein>
<name>A0ABR0TT89_AURPU</name>
<feature type="region of interest" description="Disordered" evidence="1">
    <location>
        <begin position="272"/>
        <end position="292"/>
    </location>
</feature>
<gene>
    <name evidence="2" type="ORF">QM012_006093</name>
</gene>
<dbReference type="EMBL" id="JASGXD010000003">
    <property type="protein sequence ID" value="KAK6007085.1"/>
    <property type="molecule type" value="Genomic_DNA"/>
</dbReference>
<reference evidence="2 3" key="1">
    <citation type="submission" date="2023-11" db="EMBL/GenBank/DDBJ databases">
        <title>Draft genome sequence and annotation of the polyextremotolerant black yeast-like fungus Aureobasidium pullulans NRRL 62042.</title>
        <authorList>
            <person name="Dielentheis-Frenken M.R.E."/>
            <person name="Wibberg D."/>
            <person name="Blank L.M."/>
            <person name="Tiso T."/>
        </authorList>
    </citation>
    <scope>NUCLEOTIDE SEQUENCE [LARGE SCALE GENOMIC DNA]</scope>
    <source>
        <strain evidence="2 3">NRRL 62042</strain>
    </source>
</reference>
<sequence>MSTVVWRCFAPLSDPGNHGSDPSKCLQVAPFHSEGNSIWIGYHNQPSRKYLGVFPSLDEVIDRCRRNVIAGNPSTSFPRFNTRVTDGTCSSVARPESFSKHVCCTACQDKAMNCEVLTLQYIPVKLRLPTGRNKTVYLTVHKFYMKDEQMVALLHHVAGGKHCFQKTDGALSKTLSLDSKHGCKEHSQAPLSFENEDDSDSSSLTEFDCLEDDIRTDEHTSSQLSLRSSQQHQFQEPTITIAEPYLQSPLLPRDLPAQPRIRGRVVIDMTDEDEPSHIKREEPEHPEHMTAPIPYKTPSATPASTPSIAPSEDLSFANHFAPDPLAEEYGRIATQIFQEYSMRVFALPEVTGLLQRMKQAVKAGDRPALCRAYGALQAFLVTVE</sequence>
<evidence type="ECO:0000313" key="2">
    <source>
        <dbReference type="EMBL" id="KAK6007085.1"/>
    </source>
</evidence>
<dbReference type="Proteomes" id="UP001341245">
    <property type="component" value="Unassembled WGS sequence"/>
</dbReference>
<accession>A0ABR0TT89</accession>
<keyword evidence="3" id="KW-1185">Reference proteome</keyword>
<comment type="caution">
    <text evidence="2">The sequence shown here is derived from an EMBL/GenBank/DDBJ whole genome shotgun (WGS) entry which is preliminary data.</text>
</comment>
<proteinExistence type="predicted"/>